<dbReference type="HOGENOM" id="CLU_082760_2_4_4"/>
<dbReference type="Pfam" id="PF02627">
    <property type="entry name" value="CMD"/>
    <property type="match status" value="1"/>
</dbReference>
<dbReference type="Gene3D" id="1.20.1290.10">
    <property type="entry name" value="AhpD-like"/>
    <property type="match status" value="1"/>
</dbReference>
<dbReference type="OrthoDB" id="4704294at2"/>
<evidence type="ECO:0000259" key="1">
    <source>
        <dbReference type="Pfam" id="PF02627"/>
    </source>
</evidence>
<dbReference type="PANTHER" id="PTHR34846:SF11">
    <property type="entry name" value="4-CARBOXYMUCONOLACTONE DECARBOXYLASE FAMILY PROTEIN (AFU_ORTHOLOGUE AFUA_6G11590)"/>
    <property type="match status" value="1"/>
</dbReference>
<evidence type="ECO:0000313" key="3">
    <source>
        <dbReference type="Proteomes" id="UP000000374"/>
    </source>
</evidence>
<proteinExistence type="predicted"/>
<evidence type="ECO:0000313" key="2">
    <source>
        <dbReference type="EMBL" id="ABM55904.1"/>
    </source>
</evidence>
<name>A1WE47_VEREI</name>
<dbReference type="eggNOG" id="COG2128">
    <property type="taxonomic scope" value="Bacteria"/>
</dbReference>
<feature type="domain" description="Carboxymuconolactone decarboxylase-like" evidence="1">
    <location>
        <begin position="38"/>
        <end position="101"/>
    </location>
</feature>
<reference evidence="3" key="1">
    <citation type="submission" date="2006-12" db="EMBL/GenBank/DDBJ databases">
        <title>Complete sequence of chromosome 1 of Verminephrobacter eiseniae EF01-2.</title>
        <authorList>
            <person name="Copeland A."/>
            <person name="Lucas S."/>
            <person name="Lapidus A."/>
            <person name="Barry K."/>
            <person name="Detter J.C."/>
            <person name="Glavina del Rio T."/>
            <person name="Dalin E."/>
            <person name="Tice H."/>
            <person name="Pitluck S."/>
            <person name="Chertkov O."/>
            <person name="Brettin T."/>
            <person name="Bruce D."/>
            <person name="Han C."/>
            <person name="Tapia R."/>
            <person name="Gilna P."/>
            <person name="Schmutz J."/>
            <person name="Larimer F."/>
            <person name="Land M."/>
            <person name="Hauser L."/>
            <person name="Kyrpides N."/>
            <person name="Kim E."/>
            <person name="Stahl D."/>
            <person name="Richardson P."/>
        </authorList>
    </citation>
    <scope>NUCLEOTIDE SEQUENCE [LARGE SCALE GENOMIC DNA]</scope>
    <source>
        <strain evidence="3">EF01-2</strain>
    </source>
</reference>
<sequence length="174" mass="19174">MARIPYYDLSQAPESYTRLIAARPPLNLYRMLAHAGKTAEGFLALGSAILRENTLDAKLREIAILRTGILCGASYEVHQHRRVARRVGLSDDKIDALGKDADRSALDATETLVLEFTDQVVLHVKAPDAMFEALCARLPHGQVAELVLVIGFYMLVSRFLENFEVDIEPPGAVG</sequence>
<dbReference type="InterPro" id="IPR003779">
    <property type="entry name" value="CMD-like"/>
</dbReference>
<dbReference type="PANTHER" id="PTHR34846">
    <property type="entry name" value="4-CARBOXYMUCONOLACTONE DECARBOXYLASE FAMILY PROTEIN (AFU_ORTHOLOGUE AFUA_6G11590)"/>
    <property type="match status" value="1"/>
</dbReference>
<dbReference type="GeneID" id="76458871"/>
<dbReference type="KEGG" id="vei:Veis_0111"/>
<dbReference type="EMBL" id="CP000542">
    <property type="protein sequence ID" value="ABM55904.1"/>
    <property type="molecule type" value="Genomic_DNA"/>
</dbReference>
<gene>
    <name evidence="2" type="ordered locus">Veis_0111</name>
</gene>
<dbReference type="AlphaFoldDB" id="A1WE47"/>
<dbReference type="InterPro" id="IPR029032">
    <property type="entry name" value="AhpD-like"/>
</dbReference>
<accession>A1WE47</accession>
<organism evidence="2 3">
    <name type="scientific">Verminephrobacter eiseniae (strain EF01-2)</name>
    <dbReference type="NCBI Taxonomy" id="391735"/>
    <lineage>
        <taxon>Bacteria</taxon>
        <taxon>Pseudomonadati</taxon>
        <taxon>Pseudomonadota</taxon>
        <taxon>Betaproteobacteria</taxon>
        <taxon>Burkholderiales</taxon>
        <taxon>Comamonadaceae</taxon>
        <taxon>Verminephrobacter</taxon>
    </lineage>
</organism>
<protein>
    <submittedName>
        <fullName evidence="2">Carboxymuconolactone decarboxylase</fullName>
    </submittedName>
</protein>
<keyword evidence="3" id="KW-1185">Reference proteome</keyword>
<dbReference type="GO" id="GO:0051920">
    <property type="term" value="F:peroxiredoxin activity"/>
    <property type="evidence" value="ECO:0007669"/>
    <property type="project" value="InterPro"/>
</dbReference>
<dbReference type="Proteomes" id="UP000000374">
    <property type="component" value="Chromosome"/>
</dbReference>
<dbReference type="SUPFAM" id="SSF69118">
    <property type="entry name" value="AhpD-like"/>
    <property type="match status" value="1"/>
</dbReference>
<dbReference type="RefSeq" id="WP_011807923.1">
    <property type="nucleotide sequence ID" value="NC_008786.1"/>
</dbReference>
<dbReference type="STRING" id="391735.Veis_0111"/>